<proteinExistence type="predicted"/>
<keyword evidence="2" id="KW-1133">Transmembrane helix</keyword>
<evidence type="ECO:0000313" key="4">
    <source>
        <dbReference type="Proteomes" id="UP001153069"/>
    </source>
</evidence>
<feature type="transmembrane region" description="Helical" evidence="2">
    <location>
        <begin position="497"/>
        <end position="518"/>
    </location>
</feature>
<feature type="compositionally biased region" description="Low complexity" evidence="1">
    <location>
        <begin position="12"/>
        <end position="23"/>
    </location>
</feature>
<name>A0A9N8EN53_9STRA</name>
<evidence type="ECO:0000256" key="2">
    <source>
        <dbReference type="SAM" id="Phobius"/>
    </source>
</evidence>
<keyword evidence="2" id="KW-0472">Membrane</keyword>
<sequence length="519" mass="57840">MAEETKNVAVVEESTPTPSSTESKPTKSEETVVVAIAEKKATKESCQVIEQETNKETNNHEITPPASPSLGSEASCSTVPPLSPPPSPSRNNNTRSALSPTRSPRDEKHRLHNTPQMMVLGKDASDFQDLMMSSTKRNRHGDKQQALLEGEEKEPEEFADEPSEQHNHEADDGSGTSWWKSWWHGKPTSTTTTGRRRNGAGNRYTSMGHAPVGTVAGCLSQPQTPPSPTATMDDEEAQVYYQSIDSPEKQQDASQDRNNNTISIGNMHQSILRNLPLPTTKEDQIQQDCSFLYRPVDERNGCSPKRNNNNRSLRAVLETPPQGVSTLYRDAQDVLSPPAVAQYQAKYHQLNQEFALKEDDRFEDYNDYAVTPPILAGPHDLTLEEQQEQRQNSIVTSKRSNSSLLYEQNGRVVLRLPRDHVRLLVASSPHETLEPGILSVIQCRRPDDPPSRKLEYCLTVPSNLYQRVFSEMSRSKKKHSEGLDLTVIASDHADIRVAIGIMVVILTILGIFTLVYGLD</sequence>
<keyword evidence="4" id="KW-1185">Reference proteome</keyword>
<feature type="region of interest" description="Disordered" evidence="1">
    <location>
        <begin position="1"/>
        <end position="208"/>
    </location>
</feature>
<protein>
    <submittedName>
        <fullName evidence="3">Uncharacterized protein</fullName>
    </submittedName>
</protein>
<reference evidence="3" key="1">
    <citation type="submission" date="2020-06" db="EMBL/GenBank/DDBJ databases">
        <authorList>
            <consortium name="Plant Systems Biology data submission"/>
        </authorList>
    </citation>
    <scope>NUCLEOTIDE SEQUENCE</scope>
    <source>
        <strain evidence="3">D6</strain>
    </source>
</reference>
<dbReference type="EMBL" id="CAICTM010001261">
    <property type="protein sequence ID" value="CAB9522049.1"/>
    <property type="molecule type" value="Genomic_DNA"/>
</dbReference>
<evidence type="ECO:0000256" key="1">
    <source>
        <dbReference type="SAM" id="MobiDB-lite"/>
    </source>
</evidence>
<accession>A0A9N8EN53</accession>
<organism evidence="3 4">
    <name type="scientific">Seminavis robusta</name>
    <dbReference type="NCBI Taxonomy" id="568900"/>
    <lineage>
        <taxon>Eukaryota</taxon>
        <taxon>Sar</taxon>
        <taxon>Stramenopiles</taxon>
        <taxon>Ochrophyta</taxon>
        <taxon>Bacillariophyta</taxon>
        <taxon>Bacillariophyceae</taxon>
        <taxon>Bacillariophycidae</taxon>
        <taxon>Naviculales</taxon>
        <taxon>Naviculaceae</taxon>
        <taxon>Seminavis</taxon>
    </lineage>
</organism>
<comment type="caution">
    <text evidence="3">The sequence shown here is derived from an EMBL/GenBank/DDBJ whole genome shotgun (WGS) entry which is preliminary data.</text>
</comment>
<feature type="compositionally biased region" description="Acidic residues" evidence="1">
    <location>
        <begin position="149"/>
        <end position="162"/>
    </location>
</feature>
<gene>
    <name evidence="3" type="ORF">SEMRO_1263_G257220.1</name>
</gene>
<keyword evidence="2" id="KW-0812">Transmembrane</keyword>
<dbReference type="AlphaFoldDB" id="A0A9N8EN53"/>
<dbReference type="Proteomes" id="UP001153069">
    <property type="component" value="Unassembled WGS sequence"/>
</dbReference>
<evidence type="ECO:0000313" key="3">
    <source>
        <dbReference type="EMBL" id="CAB9522049.1"/>
    </source>
</evidence>
<dbReference type="OrthoDB" id="49389at2759"/>